<accession>A0A344U260</accession>
<keyword evidence="4" id="KW-1185">Reference proteome</keyword>
<name>A0A344U260_9ACTN</name>
<keyword evidence="2" id="KW-0472">Membrane</keyword>
<evidence type="ECO:0008006" key="5">
    <source>
        <dbReference type="Google" id="ProtNLM"/>
    </source>
</evidence>
<reference evidence="3 4" key="1">
    <citation type="submission" date="2018-01" db="EMBL/GenBank/DDBJ databases">
        <title>Draft genome Sequence of streptomyces globosus LZH-48.</title>
        <authorList>
            <person name="Ran K."/>
            <person name="Li Z."/>
            <person name="Wei S."/>
            <person name="Dong R."/>
        </authorList>
    </citation>
    <scope>NUCLEOTIDE SEQUENCE [LARGE SCALE GENOMIC DNA]</scope>
    <source>
        <strain evidence="3 4">LZH-48</strain>
    </source>
</reference>
<evidence type="ECO:0000256" key="1">
    <source>
        <dbReference type="SAM" id="MobiDB-lite"/>
    </source>
</evidence>
<protein>
    <recommendedName>
        <fullName evidence="5">Secreted protein</fullName>
    </recommendedName>
</protein>
<dbReference type="EMBL" id="CP030862">
    <property type="protein sequence ID" value="AXE24981.1"/>
    <property type="molecule type" value="Genomic_DNA"/>
</dbReference>
<dbReference type="OrthoDB" id="7502542at2"/>
<feature type="compositionally biased region" description="Basic and acidic residues" evidence="1">
    <location>
        <begin position="52"/>
        <end position="66"/>
    </location>
</feature>
<dbReference type="RefSeq" id="WP_114056169.1">
    <property type="nucleotide sequence ID" value="NZ_CP030862.1"/>
</dbReference>
<dbReference type="KEGG" id="sgz:C0216_17365"/>
<gene>
    <name evidence="3" type="ORF">C0216_17365</name>
</gene>
<organism evidence="3 4">
    <name type="scientific">Streptomyces globosus</name>
    <dbReference type="NCBI Taxonomy" id="68209"/>
    <lineage>
        <taxon>Bacteria</taxon>
        <taxon>Bacillati</taxon>
        <taxon>Actinomycetota</taxon>
        <taxon>Actinomycetes</taxon>
        <taxon>Kitasatosporales</taxon>
        <taxon>Streptomycetaceae</taxon>
        <taxon>Streptomyces</taxon>
    </lineage>
</organism>
<dbReference type="Proteomes" id="UP000252004">
    <property type="component" value="Chromosome"/>
</dbReference>
<feature type="transmembrane region" description="Helical" evidence="2">
    <location>
        <begin position="6"/>
        <end position="27"/>
    </location>
</feature>
<sequence>MSTETLVVIIVACALVLILIGVGVWMATRRRRLQRRFGPEYDRTVEQSGGRRSAEQELRGRERRHDSLEIRELPPEAREQYARDWGRIQERFVDQPQTAVADADSLVTRVMRDRGYPTDGYRQQLQDLSVEHGRTLEHYRSAHDVHIRGGAGNATTEELRGAMVHYRALFDELLVAPGGRQRTEEP</sequence>
<proteinExistence type="predicted"/>
<evidence type="ECO:0000256" key="2">
    <source>
        <dbReference type="SAM" id="Phobius"/>
    </source>
</evidence>
<keyword evidence="2" id="KW-1133">Transmembrane helix</keyword>
<keyword evidence="2" id="KW-0812">Transmembrane</keyword>
<evidence type="ECO:0000313" key="4">
    <source>
        <dbReference type="Proteomes" id="UP000252004"/>
    </source>
</evidence>
<dbReference type="AlphaFoldDB" id="A0A344U260"/>
<evidence type="ECO:0000313" key="3">
    <source>
        <dbReference type="EMBL" id="AXE24981.1"/>
    </source>
</evidence>
<feature type="region of interest" description="Disordered" evidence="1">
    <location>
        <begin position="42"/>
        <end position="66"/>
    </location>
</feature>